<evidence type="ECO:0000313" key="2">
    <source>
        <dbReference type="EMBL" id="GGG31155.1"/>
    </source>
</evidence>
<dbReference type="InterPro" id="IPR022496">
    <property type="entry name" value="T6A_TsaB"/>
</dbReference>
<evidence type="ECO:0000259" key="1">
    <source>
        <dbReference type="Pfam" id="PF00814"/>
    </source>
</evidence>
<proteinExistence type="predicted"/>
<protein>
    <submittedName>
        <fullName evidence="2">tRNA (Adenosine(37)-N6)-threonylcarbamoyltransferase complex dimerization subunit type 1 TsaB</fullName>
    </submittedName>
</protein>
<name>A0A917LJF7_9BACI</name>
<reference evidence="2" key="2">
    <citation type="submission" date="2020-09" db="EMBL/GenBank/DDBJ databases">
        <authorList>
            <person name="Sun Q."/>
            <person name="Zhou Y."/>
        </authorList>
    </citation>
    <scope>NUCLEOTIDE SEQUENCE</scope>
    <source>
        <strain evidence="2">CGMCC 1.15760</strain>
    </source>
</reference>
<dbReference type="Pfam" id="PF00814">
    <property type="entry name" value="TsaD"/>
    <property type="match status" value="1"/>
</dbReference>
<dbReference type="PANTHER" id="PTHR11735">
    <property type="entry name" value="TRNA N6-ADENOSINE THREONYLCARBAMOYLTRANSFERASE"/>
    <property type="match status" value="1"/>
</dbReference>
<dbReference type="AlphaFoldDB" id="A0A917LJF7"/>
<dbReference type="RefSeq" id="WP_188615621.1">
    <property type="nucleotide sequence ID" value="NZ_BMJT01000010.1"/>
</dbReference>
<sequence length="231" mass="25101">MIWLGIDTANAPLAVAVMNNDEILVEIKQHIKLTHSIGAMPAIEEALQRANIEPKAINAIAVSIGPGSYTGVRIGVTIAKTLGWTLQIPVVPVSSLKILASNIDSTTIICPVIDARRNNVYAAIYQGNETLLDDGHYSMETVIACLESYKASVNFVGMDAIKYEEQIKNILGDKATIAPPAKSLPSAVEAILLAQQMTLPMIEAVHQLVPVYKRITEAEANWLKEQQPYDN</sequence>
<dbReference type="InterPro" id="IPR043129">
    <property type="entry name" value="ATPase_NBD"/>
</dbReference>
<feature type="domain" description="Gcp-like" evidence="1">
    <location>
        <begin position="34"/>
        <end position="222"/>
    </location>
</feature>
<comment type="caution">
    <text evidence="2">The sequence shown here is derived from an EMBL/GenBank/DDBJ whole genome shotgun (WGS) entry which is preliminary data.</text>
</comment>
<gene>
    <name evidence="2" type="ORF">GCM10007425_27250</name>
</gene>
<dbReference type="InterPro" id="IPR000905">
    <property type="entry name" value="Gcp-like_dom"/>
</dbReference>
<dbReference type="NCBIfam" id="TIGR03725">
    <property type="entry name" value="T6A_YeaZ"/>
    <property type="match status" value="1"/>
</dbReference>
<organism evidence="2 3">
    <name type="scientific">Lysinibacillus alkalisoli</name>
    <dbReference type="NCBI Taxonomy" id="1911548"/>
    <lineage>
        <taxon>Bacteria</taxon>
        <taxon>Bacillati</taxon>
        <taxon>Bacillota</taxon>
        <taxon>Bacilli</taxon>
        <taxon>Bacillales</taxon>
        <taxon>Bacillaceae</taxon>
        <taxon>Lysinibacillus</taxon>
    </lineage>
</organism>
<dbReference type="PANTHER" id="PTHR11735:SF11">
    <property type="entry name" value="TRNA THREONYLCARBAMOYLADENOSINE BIOSYNTHESIS PROTEIN TSAB"/>
    <property type="match status" value="1"/>
</dbReference>
<dbReference type="CDD" id="cd24032">
    <property type="entry name" value="ASKHA_NBD_TsaB"/>
    <property type="match status" value="1"/>
</dbReference>
<reference evidence="2" key="1">
    <citation type="journal article" date="2014" name="Int. J. Syst. Evol. Microbiol.">
        <title>Complete genome sequence of Corynebacterium casei LMG S-19264T (=DSM 44701T), isolated from a smear-ripened cheese.</title>
        <authorList>
            <consortium name="US DOE Joint Genome Institute (JGI-PGF)"/>
            <person name="Walter F."/>
            <person name="Albersmeier A."/>
            <person name="Kalinowski J."/>
            <person name="Ruckert C."/>
        </authorList>
    </citation>
    <scope>NUCLEOTIDE SEQUENCE</scope>
    <source>
        <strain evidence="2">CGMCC 1.15760</strain>
    </source>
</reference>
<dbReference type="GO" id="GO:0002949">
    <property type="term" value="P:tRNA threonylcarbamoyladenosine modification"/>
    <property type="evidence" value="ECO:0007669"/>
    <property type="project" value="InterPro"/>
</dbReference>
<accession>A0A917LJF7</accession>
<dbReference type="Gene3D" id="3.30.420.40">
    <property type="match status" value="2"/>
</dbReference>
<dbReference type="Proteomes" id="UP000616608">
    <property type="component" value="Unassembled WGS sequence"/>
</dbReference>
<dbReference type="SUPFAM" id="SSF53067">
    <property type="entry name" value="Actin-like ATPase domain"/>
    <property type="match status" value="2"/>
</dbReference>
<keyword evidence="3" id="KW-1185">Reference proteome</keyword>
<dbReference type="GO" id="GO:0005829">
    <property type="term" value="C:cytosol"/>
    <property type="evidence" value="ECO:0007669"/>
    <property type="project" value="TreeGrafter"/>
</dbReference>
<evidence type="ECO:0000313" key="3">
    <source>
        <dbReference type="Proteomes" id="UP000616608"/>
    </source>
</evidence>
<dbReference type="EMBL" id="BMJT01000010">
    <property type="protein sequence ID" value="GGG31155.1"/>
    <property type="molecule type" value="Genomic_DNA"/>
</dbReference>